<dbReference type="PATRIC" id="fig|158899.10.peg.5199"/>
<gene>
    <name evidence="1" type="ORF">CFter6_5278</name>
    <name evidence="2" type="ORF">CFter6_5279</name>
    <name evidence="3" type="ORF">CFter6_5280</name>
</gene>
<proteinExistence type="predicted"/>
<name>A0A127PJ58_9BURK</name>
<accession>A0A127PJ58</accession>
<evidence type="ECO:0000313" key="3">
    <source>
        <dbReference type="EMBL" id="AMO97847.1"/>
    </source>
</evidence>
<dbReference type="RefSeq" id="WP_167351437.1">
    <property type="nucleotide sequence ID" value="NZ_CP013232.1"/>
</dbReference>
<dbReference type="EMBL" id="CP013232">
    <property type="protein sequence ID" value="AMO97846.1"/>
    <property type="molecule type" value="Genomic_DNA"/>
</dbReference>
<evidence type="ECO:0000313" key="1">
    <source>
        <dbReference type="EMBL" id="AMO97845.1"/>
    </source>
</evidence>
<sequence length="49" mass="4792">MAGAITGLDTGAQIAEIEAAAAAENAINLANTLAKVHTMGLKAAKDIVG</sequence>
<dbReference type="Proteomes" id="UP000072421">
    <property type="component" value="Chromosome"/>
</dbReference>
<protein>
    <submittedName>
        <fullName evidence="2">Uncharacterized protein</fullName>
    </submittedName>
</protein>
<dbReference type="EMBL" id="CP013232">
    <property type="protein sequence ID" value="AMO97845.1"/>
    <property type="molecule type" value="Genomic_DNA"/>
</dbReference>
<dbReference type="EMBL" id="CP013232">
    <property type="protein sequence ID" value="AMO97847.1"/>
    <property type="molecule type" value="Genomic_DNA"/>
</dbReference>
<evidence type="ECO:0000313" key="4">
    <source>
        <dbReference type="Proteomes" id="UP000072421"/>
    </source>
</evidence>
<dbReference type="AlphaFoldDB" id="A0A127PJ58"/>
<evidence type="ECO:0000313" key="2">
    <source>
        <dbReference type="EMBL" id="AMO97846.1"/>
    </source>
</evidence>
<reference evidence="2 4" key="1">
    <citation type="submission" date="2015-11" db="EMBL/GenBank/DDBJ databases">
        <title>Exploring the genomic traits of fungus-feeding bacterial genus Collimonas.</title>
        <authorList>
            <person name="Song C."/>
            <person name="Schmidt R."/>
            <person name="de Jager V."/>
            <person name="Krzyzanowska D."/>
            <person name="Jongedijk E."/>
            <person name="Cankar K."/>
            <person name="Beekwilder J."/>
            <person name="van Veen A."/>
            <person name="de Boer W."/>
            <person name="van Veen J.A."/>
            <person name="Garbeva P."/>
        </authorList>
    </citation>
    <scope>NUCLEOTIDE SEQUENCE [LARGE SCALE GENOMIC DNA]</scope>
    <source>
        <strain evidence="2 4">Ter6</strain>
    </source>
</reference>
<organism evidence="2">
    <name type="scientific">Collimonas fungivorans</name>
    <dbReference type="NCBI Taxonomy" id="158899"/>
    <lineage>
        <taxon>Bacteria</taxon>
        <taxon>Pseudomonadati</taxon>
        <taxon>Pseudomonadota</taxon>
        <taxon>Betaproteobacteria</taxon>
        <taxon>Burkholderiales</taxon>
        <taxon>Oxalobacteraceae</taxon>
        <taxon>Collimonas</taxon>
    </lineage>
</organism>